<keyword evidence="3" id="KW-1185">Reference proteome</keyword>
<gene>
    <name evidence="2" type="ORF">F511_39282</name>
</gene>
<dbReference type="AlphaFoldDB" id="A0A2Z7BBX9"/>
<name>A0A2Z7BBX9_9LAMI</name>
<reference evidence="2 3" key="1">
    <citation type="journal article" date="2015" name="Proc. Natl. Acad. Sci. U.S.A.">
        <title>The resurrection genome of Boea hygrometrica: A blueprint for survival of dehydration.</title>
        <authorList>
            <person name="Xiao L."/>
            <person name="Yang G."/>
            <person name="Zhang L."/>
            <person name="Yang X."/>
            <person name="Zhao S."/>
            <person name="Ji Z."/>
            <person name="Zhou Q."/>
            <person name="Hu M."/>
            <person name="Wang Y."/>
            <person name="Chen M."/>
            <person name="Xu Y."/>
            <person name="Jin H."/>
            <person name="Xiao X."/>
            <person name="Hu G."/>
            <person name="Bao F."/>
            <person name="Hu Y."/>
            <person name="Wan P."/>
            <person name="Li L."/>
            <person name="Deng X."/>
            <person name="Kuang T."/>
            <person name="Xiang C."/>
            <person name="Zhu J.K."/>
            <person name="Oliver M.J."/>
            <person name="He Y."/>
        </authorList>
    </citation>
    <scope>NUCLEOTIDE SEQUENCE [LARGE SCALE GENOMIC DNA]</scope>
    <source>
        <strain evidence="3">cv. XS01</strain>
    </source>
</reference>
<accession>A0A2Z7BBX9</accession>
<dbReference type="GO" id="GO:0016301">
    <property type="term" value="F:kinase activity"/>
    <property type="evidence" value="ECO:0007669"/>
    <property type="project" value="UniProtKB-KW"/>
</dbReference>
<protein>
    <submittedName>
        <fullName evidence="2">Leucine-rich repeat protein kinase family protein</fullName>
    </submittedName>
</protein>
<evidence type="ECO:0000313" key="3">
    <source>
        <dbReference type="Proteomes" id="UP000250235"/>
    </source>
</evidence>
<proteinExistence type="predicted"/>
<keyword evidence="2" id="KW-0808">Transferase</keyword>
<dbReference type="Proteomes" id="UP000250235">
    <property type="component" value="Unassembled WGS sequence"/>
</dbReference>
<feature type="region of interest" description="Disordered" evidence="1">
    <location>
        <begin position="1"/>
        <end position="26"/>
    </location>
</feature>
<keyword evidence="2" id="KW-0418">Kinase</keyword>
<feature type="compositionally biased region" description="Basic and acidic residues" evidence="1">
    <location>
        <begin position="1"/>
        <end position="11"/>
    </location>
</feature>
<organism evidence="2 3">
    <name type="scientific">Dorcoceras hygrometricum</name>
    <dbReference type="NCBI Taxonomy" id="472368"/>
    <lineage>
        <taxon>Eukaryota</taxon>
        <taxon>Viridiplantae</taxon>
        <taxon>Streptophyta</taxon>
        <taxon>Embryophyta</taxon>
        <taxon>Tracheophyta</taxon>
        <taxon>Spermatophyta</taxon>
        <taxon>Magnoliopsida</taxon>
        <taxon>eudicotyledons</taxon>
        <taxon>Gunneridae</taxon>
        <taxon>Pentapetalae</taxon>
        <taxon>asterids</taxon>
        <taxon>lamiids</taxon>
        <taxon>Lamiales</taxon>
        <taxon>Gesneriaceae</taxon>
        <taxon>Didymocarpoideae</taxon>
        <taxon>Trichosporeae</taxon>
        <taxon>Loxocarpinae</taxon>
        <taxon>Dorcoceras</taxon>
    </lineage>
</organism>
<dbReference type="EMBL" id="KV006971">
    <property type="protein sequence ID" value="KZV32003.1"/>
    <property type="molecule type" value="Genomic_DNA"/>
</dbReference>
<sequence length="72" mass="7939">MSRDSWTRRTGETQLPPTPPKDSGQLLAGLTPLLEQQVEDVWMVKSEGAMHQILAEGRCHPTVRKGREVGGS</sequence>
<evidence type="ECO:0000256" key="1">
    <source>
        <dbReference type="SAM" id="MobiDB-lite"/>
    </source>
</evidence>
<evidence type="ECO:0000313" key="2">
    <source>
        <dbReference type="EMBL" id="KZV32003.1"/>
    </source>
</evidence>